<feature type="compositionally biased region" description="Low complexity" evidence="6">
    <location>
        <begin position="351"/>
        <end position="362"/>
    </location>
</feature>
<dbReference type="RefSeq" id="WP_184192847.1">
    <property type="nucleotide sequence ID" value="NZ_JACHGW010000001.1"/>
</dbReference>
<dbReference type="InterPro" id="IPR002033">
    <property type="entry name" value="TatC"/>
</dbReference>
<evidence type="ECO:0000256" key="3">
    <source>
        <dbReference type="ARBA" id="ARBA00022989"/>
    </source>
</evidence>
<sequence>MALIGKKKNVPEDGQMELVEHLAELRTRIFRSLLYLIVGMVVTYNFFKPLYRIINDPLTRALVQHGVSGTIKFDSVQDAFFLKLQVSFIAGLAIALPLLVMELWGFIKPALTPKEREPVKFLAPFSVLLFLAGVGTGYAVLPLAYDWMVGYLGDVPDAQLLQDAAKYLLLSVKIILAFGIAFQLPVVLLFLARVGILTSKLMVAYWRHAVVVLAALAAIFVPSNDPITMVMMAVPMAGLYLLSISLVKAFEPREDGTQNKPLLTMILVSLAPAIMLGAVSYWIVRQRAVPIQKPGMILPTATSAPTVSPDIEKRLAALEEKVTQQAEELAALKAALEQKTATPSPVPQATPAPTAEPSATPNPVTPNMPQDGR</sequence>
<dbReference type="PRINTS" id="PR01840">
    <property type="entry name" value="TATCFAMILY"/>
</dbReference>
<feature type="transmembrane region" description="Helical" evidence="5">
    <location>
        <begin position="80"/>
        <end position="100"/>
    </location>
</feature>
<comment type="subunit">
    <text evidence="5">Forms a complex with TatA.</text>
</comment>
<feature type="transmembrane region" description="Helical" evidence="5">
    <location>
        <begin position="204"/>
        <end position="221"/>
    </location>
</feature>
<feature type="transmembrane region" description="Helical" evidence="5">
    <location>
        <begin position="29"/>
        <end position="47"/>
    </location>
</feature>
<gene>
    <name evidence="5" type="primary">tatC</name>
    <name evidence="7" type="ORF">HNQ39_000995</name>
</gene>
<dbReference type="NCBIfam" id="TIGR00945">
    <property type="entry name" value="tatC"/>
    <property type="match status" value="1"/>
</dbReference>
<comment type="similarity">
    <text evidence="5">Belongs to the TatC family.</text>
</comment>
<dbReference type="AlphaFoldDB" id="A0A7W9W561"/>
<keyword evidence="5" id="KW-1003">Cell membrane</keyword>
<feature type="transmembrane region" description="Helical" evidence="5">
    <location>
        <begin position="165"/>
        <end position="192"/>
    </location>
</feature>
<feature type="region of interest" description="Disordered" evidence="6">
    <location>
        <begin position="333"/>
        <end position="373"/>
    </location>
</feature>
<comment type="subcellular location">
    <subcellularLocation>
        <location evidence="5">Cell membrane</location>
        <topology evidence="5">Multi-pass membrane protein</topology>
    </subcellularLocation>
    <subcellularLocation>
        <location evidence="1">Membrane</location>
        <topology evidence="1">Multi-pass membrane protein</topology>
    </subcellularLocation>
</comment>
<feature type="transmembrane region" description="Helical" evidence="5">
    <location>
        <begin position="262"/>
        <end position="284"/>
    </location>
</feature>
<evidence type="ECO:0000313" key="8">
    <source>
        <dbReference type="Proteomes" id="UP000520814"/>
    </source>
</evidence>
<dbReference type="GO" id="GO:0033281">
    <property type="term" value="C:TAT protein transport complex"/>
    <property type="evidence" value="ECO:0007669"/>
    <property type="project" value="UniProtKB-UniRule"/>
</dbReference>
<comment type="caution">
    <text evidence="7">The sequence shown here is derived from an EMBL/GenBank/DDBJ whole genome shotgun (WGS) entry which is preliminary data.</text>
</comment>
<dbReference type="GO" id="GO:0065002">
    <property type="term" value="P:intracellular protein transmembrane transport"/>
    <property type="evidence" value="ECO:0007669"/>
    <property type="project" value="TreeGrafter"/>
</dbReference>
<protein>
    <recommendedName>
        <fullName evidence="5">Sec-independent protein translocase protein TatC</fullName>
    </recommendedName>
</protein>
<feature type="compositionally biased region" description="Low complexity" evidence="6">
    <location>
        <begin position="333"/>
        <end position="343"/>
    </location>
</feature>
<comment type="function">
    <text evidence="5">Part of the twin-arginine translocation (Tat) system that transports large folded proteins containing a characteristic twin-arginine motif in their signal peptide across membranes.</text>
</comment>
<keyword evidence="5" id="KW-0813">Transport</keyword>
<dbReference type="HAMAP" id="MF_00902">
    <property type="entry name" value="TatC"/>
    <property type="match status" value="1"/>
</dbReference>
<keyword evidence="4 5" id="KW-0472">Membrane</keyword>
<feature type="transmembrane region" description="Helical" evidence="5">
    <location>
        <begin position="227"/>
        <end position="250"/>
    </location>
</feature>
<proteinExistence type="inferred from homology"/>
<evidence type="ECO:0000256" key="5">
    <source>
        <dbReference type="HAMAP-Rule" id="MF_00902"/>
    </source>
</evidence>
<keyword evidence="5" id="KW-0811">Translocation</keyword>
<evidence type="ECO:0000256" key="2">
    <source>
        <dbReference type="ARBA" id="ARBA00022692"/>
    </source>
</evidence>
<dbReference type="Proteomes" id="UP000520814">
    <property type="component" value="Unassembled WGS sequence"/>
</dbReference>
<keyword evidence="3 5" id="KW-1133">Transmembrane helix</keyword>
<dbReference type="PANTHER" id="PTHR30371:SF0">
    <property type="entry name" value="SEC-INDEPENDENT PROTEIN TRANSLOCASE PROTEIN TATC, CHLOROPLASTIC-RELATED"/>
    <property type="match status" value="1"/>
</dbReference>
<evidence type="ECO:0000256" key="1">
    <source>
        <dbReference type="ARBA" id="ARBA00004141"/>
    </source>
</evidence>
<dbReference type="Pfam" id="PF00902">
    <property type="entry name" value="TatC"/>
    <property type="match status" value="1"/>
</dbReference>
<dbReference type="GO" id="GO:0009977">
    <property type="term" value="F:proton motive force dependent protein transmembrane transporter activity"/>
    <property type="evidence" value="ECO:0007669"/>
    <property type="project" value="TreeGrafter"/>
</dbReference>
<dbReference type="EMBL" id="JACHGW010000001">
    <property type="protein sequence ID" value="MBB6049233.1"/>
    <property type="molecule type" value="Genomic_DNA"/>
</dbReference>
<reference evidence="7 8" key="1">
    <citation type="submission" date="2020-08" db="EMBL/GenBank/DDBJ databases">
        <title>Genomic Encyclopedia of Type Strains, Phase IV (KMG-IV): sequencing the most valuable type-strain genomes for metagenomic binning, comparative biology and taxonomic classification.</title>
        <authorList>
            <person name="Goeker M."/>
        </authorList>
    </citation>
    <scope>NUCLEOTIDE SEQUENCE [LARGE SCALE GENOMIC DNA]</scope>
    <source>
        <strain evidence="7 8">DSM 23562</strain>
    </source>
</reference>
<organism evidence="7 8">
    <name type="scientific">Armatimonas rosea</name>
    <dbReference type="NCBI Taxonomy" id="685828"/>
    <lineage>
        <taxon>Bacteria</taxon>
        <taxon>Bacillati</taxon>
        <taxon>Armatimonadota</taxon>
        <taxon>Armatimonadia</taxon>
        <taxon>Armatimonadales</taxon>
        <taxon>Armatimonadaceae</taxon>
        <taxon>Armatimonas</taxon>
    </lineage>
</organism>
<evidence type="ECO:0000313" key="7">
    <source>
        <dbReference type="EMBL" id="MBB6049233.1"/>
    </source>
</evidence>
<dbReference type="PANTHER" id="PTHR30371">
    <property type="entry name" value="SEC-INDEPENDENT PROTEIN TRANSLOCASE PROTEIN TATC"/>
    <property type="match status" value="1"/>
</dbReference>
<accession>A0A7W9W561</accession>
<keyword evidence="2 5" id="KW-0812">Transmembrane</keyword>
<feature type="transmembrane region" description="Helical" evidence="5">
    <location>
        <begin position="121"/>
        <end position="145"/>
    </location>
</feature>
<keyword evidence="5" id="KW-0653">Protein transport</keyword>
<dbReference type="GO" id="GO:0043953">
    <property type="term" value="P:protein transport by the Tat complex"/>
    <property type="evidence" value="ECO:0007669"/>
    <property type="project" value="UniProtKB-UniRule"/>
</dbReference>
<name>A0A7W9W561_ARMRO</name>
<evidence type="ECO:0000256" key="6">
    <source>
        <dbReference type="SAM" id="MobiDB-lite"/>
    </source>
</evidence>
<evidence type="ECO:0000256" key="4">
    <source>
        <dbReference type="ARBA" id="ARBA00023136"/>
    </source>
</evidence>
<keyword evidence="8" id="KW-1185">Reference proteome</keyword>